<proteinExistence type="predicted"/>
<dbReference type="RefSeq" id="WP_067084661.1">
    <property type="nucleotide sequence ID" value="NZ_LRFG02000003.1"/>
</dbReference>
<dbReference type="Proteomes" id="UP000218427">
    <property type="component" value="Unassembled WGS sequence"/>
</dbReference>
<dbReference type="EMBL" id="LRFG02000003">
    <property type="protein sequence ID" value="PCO05208.1"/>
    <property type="molecule type" value="Genomic_DNA"/>
</dbReference>
<sequence>MSLLIAAICIAGGLLSLLLVARRHTSVRRRTAAALLQMAIWLAAWLLFQPPQLLPAPGTAVLNSERLQAGNELAPTAAGPRQAITPALTGTELAALPTLAVSGAGLYREDLLALPPVRLESENSDPELAEADGWQVNWSRRLSLGQELSLQLRVPPTLPADTPVKLLDPFDTVVAQTTIGESRTVTLADTPRLSGRWEYRLQLGEGETARREPLPVQVDRGERPRVLLWLARPGFESAALSRWLQESAVPARVVTRLAPGIERTRNLNGFDSGDRAPLDPANGFDLLILDSQLWPQLDRRQRQQLQQQASLLWLVGDTVPDGFIDYARAHGMALHRDAAAQLRAPFGDSDTPALGTSGFRPAALQTGDRILRGERIGPAAGDDIALHWSRATADGALGFVFFRNSYRWVTAGYHQAFARLWQAVLKPQLAHLGEGAAVAVRQAMPRAGHRITLCSRGFTSAAPVLSAVGGERRLKGTPSPGSCYAYWPRESGWYQLEGTGEMTAAPFSLYVFAADAWPGWQHTLKTAATRQMATARLGPGIDPAPPKRPLPRYWLALLLAGLLAISWWGERKLKR</sequence>
<evidence type="ECO:0000313" key="2">
    <source>
        <dbReference type="EMBL" id="PCO05208.1"/>
    </source>
</evidence>
<reference evidence="2" key="1">
    <citation type="submission" date="2017-08" db="EMBL/GenBank/DDBJ databases">
        <title>Microbulbifer marisrubri sp. nov., a halophilic alphaproteobacterium isolated from marine sediment of the Yellow Sea, China.</title>
        <authorList>
            <person name="Zhang G."/>
            <person name="Xiong Q."/>
        </authorList>
    </citation>
    <scope>NUCLEOTIDE SEQUENCE [LARGE SCALE GENOMIC DNA]</scope>
    <source>
        <strain evidence="2">WRN-8</strain>
    </source>
</reference>
<evidence type="ECO:0000313" key="3">
    <source>
        <dbReference type="Proteomes" id="UP000218427"/>
    </source>
</evidence>
<feature type="transmembrane region" description="Helical" evidence="1">
    <location>
        <begin position="553"/>
        <end position="569"/>
    </location>
</feature>
<evidence type="ECO:0000256" key="1">
    <source>
        <dbReference type="SAM" id="Phobius"/>
    </source>
</evidence>
<name>A0ABX4I090_9GAMM</name>
<organism evidence="2 3">
    <name type="scientific">Microbulbifer flavimaris</name>
    <dbReference type="NCBI Taxonomy" id="1781068"/>
    <lineage>
        <taxon>Bacteria</taxon>
        <taxon>Pseudomonadati</taxon>
        <taxon>Pseudomonadota</taxon>
        <taxon>Gammaproteobacteria</taxon>
        <taxon>Cellvibrionales</taxon>
        <taxon>Microbulbiferaceae</taxon>
        <taxon>Microbulbifer</taxon>
    </lineage>
</organism>
<protein>
    <submittedName>
        <fullName evidence="2">Uncharacterized protein</fullName>
    </submittedName>
</protein>
<comment type="caution">
    <text evidence="2">The sequence shown here is derived from an EMBL/GenBank/DDBJ whole genome shotgun (WGS) entry which is preliminary data.</text>
</comment>
<keyword evidence="1" id="KW-0472">Membrane</keyword>
<keyword evidence="1" id="KW-1133">Transmembrane helix</keyword>
<gene>
    <name evidence="2" type="ORF">AWR36_010820</name>
</gene>
<accession>A0ABX4I090</accession>
<keyword evidence="3" id="KW-1185">Reference proteome</keyword>
<keyword evidence="1" id="KW-0812">Transmembrane</keyword>